<dbReference type="PANTHER" id="PTHR43685:SF2">
    <property type="entry name" value="GLYCOSYLTRANSFERASE 2-LIKE DOMAIN-CONTAINING PROTEIN"/>
    <property type="match status" value="1"/>
</dbReference>
<dbReference type="InterPro" id="IPR001173">
    <property type="entry name" value="Glyco_trans_2-like"/>
</dbReference>
<organism evidence="2 3">
    <name type="scientific">Candidatus Woesebacteria bacterium RBG_16_36_11</name>
    <dbReference type="NCBI Taxonomy" id="1802481"/>
    <lineage>
        <taxon>Bacteria</taxon>
        <taxon>Candidatus Woeseibacteriota</taxon>
    </lineage>
</organism>
<dbReference type="Gene3D" id="3.90.550.10">
    <property type="entry name" value="Spore Coat Polysaccharide Biosynthesis Protein SpsA, Chain A"/>
    <property type="match status" value="1"/>
</dbReference>
<evidence type="ECO:0000313" key="2">
    <source>
        <dbReference type="EMBL" id="OGM11535.1"/>
    </source>
</evidence>
<proteinExistence type="predicted"/>
<protein>
    <recommendedName>
        <fullName evidence="1">Glycosyltransferase 2-like domain-containing protein</fullName>
    </recommendedName>
</protein>
<comment type="caution">
    <text evidence="2">The sequence shown here is derived from an EMBL/GenBank/DDBJ whole genome shotgun (WGS) entry which is preliminary data.</text>
</comment>
<dbReference type="InterPro" id="IPR029044">
    <property type="entry name" value="Nucleotide-diphossugar_trans"/>
</dbReference>
<dbReference type="Proteomes" id="UP000178533">
    <property type="component" value="Unassembled WGS sequence"/>
</dbReference>
<evidence type="ECO:0000313" key="3">
    <source>
        <dbReference type="Proteomes" id="UP000178533"/>
    </source>
</evidence>
<dbReference type="AlphaFoldDB" id="A0A1F7XB15"/>
<dbReference type="InterPro" id="IPR050834">
    <property type="entry name" value="Glycosyltransf_2"/>
</dbReference>
<feature type="domain" description="Glycosyltransferase 2-like" evidence="1">
    <location>
        <begin position="9"/>
        <end position="169"/>
    </location>
</feature>
<name>A0A1F7XB15_9BACT</name>
<dbReference type="EMBL" id="MGFT01000019">
    <property type="protein sequence ID" value="OGM11535.1"/>
    <property type="molecule type" value="Genomic_DNA"/>
</dbReference>
<gene>
    <name evidence="2" type="ORF">A2W13_03050</name>
</gene>
<reference evidence="2 3" key="1">
    <citation type="journal article" date="2016" name="Nat. Commun.">
        <title>Thousands of microbial genomes shed light on interconnected biogeochemical processes in an aquifer system.</title>
        <authorList>
            <person name="Anantharaman K."/>
            <person name="Brown C.T."/>
            <person name="Hug L.A."/>
            <person name="Sharon I."/>
            <person name="Castelle C.J."/>
            <person name="Probst A.J."/>
            <person name="Thomas B.C."/>
            <person name="Singh A."/>
            <person name="Wilkins M.J."/>
            <person name="Karaoz U."/>
            <person name="Brodie E.L."/>
            <person name="Williams K.H."/>
            <person name="Hubbard S.S."/>
            <person name="Banfield J.F."/>
        </authorList>
    </citation>
    <scope>NUCLEOTIDE SEQUENCE [LARGE SCALE GENOMIC DNA]</scope>
</reference>
<evidence type="ECO:0000259" key="1">
    <source>
        <dbReference type="Pfam" id="PF00535"/>
    </source>
</evidence>
<dbReference type="Pfam" id="PF00535">
    <property type="entry name" value="Glycos_transf_2"/>
    <property type="match status" value="1"/>
</dbReference>
<dbReference type="PANTHER" id="PTHR43685">
    <property type="entry name" value="GLYCOSYLTRANSFERASE"/>
    <property type="match status" value="1"/>
</dbReference>
<dbReference type="STRING" id="1802481.A2W13_03050"/>
<accession>A0A1F7XB15</accession>
<sequence>MAKLSPTISVIIPAYNEEGFLPRCLDSLMKQDLDRKLFEIIVVDNASTDKTPDVAKKYPVKLIHEAKLGVTIARQRGVDSSQGKIIVSADADSIYPPRWLSRINEDFKKHPDAIAVVGWIYFDNTPVVFNVLFALSQELNATIKRFFGKFPLVFATNFAFKRSAFKKIGEYPLYLPELGDQQYLLRRFQNIGKVLIDKKMFCTTSGRRHSSAVRDIIIYNGWHRIFGYFVNSTFKKEVIGPAPAIRSNPPQRFHLRQ</sequence>
<dbReference type="SUPFAM" id="SSF53448">
    <property type="entry name" value="Nucleotide-diphospho-sugar transferases"/>
    <property type="match status" value="1"/>
</dbReference>